<gene>
    <name evidence="2" type="ORF">MRN14_06115</name>
</gene>
<dbReference type="AlphaFoldDB" id="A0AAU6V9X2"/>
<sequence>MNKNLMNNKSLSHSEIIKLFEFLDSETPAALEWTMRYLLRRVTLIPAPIDNMQAIKTVLAKSLVHSNFSTSDINNFARTMNNAWRVRKHRQKKDVGTLSLNLNKIILTQLNEMCHEQKKTEVISMLISGGYSEFLEKKQALKFKLAEERRILKMANDKIKAEKFFKKKLSPAVDESETIKMLKVQNKKLKNDLATLYDLLFSANEHGNPIDDKCLLQATKIYHTATSK</sequence>
<dbReference type="EMBL" id="CP095354">
    <property type="protein sequence ID" value="XAG82164.1"/>
    <property type="molecule type" value="Genomic_DNA"/>
</dbReference>
<name>A0AAU6V9X2_UNCXX</name>
<feature type="coiled-coil region" evidence="1">
    <location>
        <begin position="172"/>
        <end position="199"/>
    </location>
</feature>
<evidence type="ECO:0000256" key="1">
    <source>
        <dbReference type="SAM" id="Coils"/>
    </source>
</evidence>
<reference evidence="2" key="1">
    <citation type="submission" date="2022-03" db="EMBL/GenBank/DDBJ databases">
        <title>Sea Food Isolates.</title>
        <authorList>
            <person name="Li c."/>
        </authorList>
    </citation>
    <scope>NUCLEOTIDE SEQUENCE</scope>
    <source>
        <strain evidence="2">19NY03SH02</strain>
    </source>
</reference>
<accession>A0AAU6V9X2</accession>
<keyword evidence="1" id="KW-0175">Coiled coil</keyword>
<proteinExistence type="predicted"/>
<organism evidence="2">
    <name type="scientific">bacterium 19NY03SH02</name>
    <dbReference type="NCBI Taxonomy" id="2920631"/>
    <lineage>
        <taxon>Bacteria</taxon>
    </lineage>
</organism>
<evidence type="ECO:0000313" key="2">
    <source>
        <dbReference type="EMBL" id="XAG82164.1"/>
    </source>
</evidence>
<protein>
    <submittedName>
        <fullName evidence="2">Uncharacterized protein</fullName>
    </submittedName>
</protein>